<evidence type="ECO:0000256" key="15">
    <source>
        <dbReference type="ARBA" id="ARBA00022977"/>
    </source>
</evidence>
<keyword evidence="13 26" id="KW-0418">Kinase</keyword>
<dbReference type="Pfam" id="PF03070">
    <property type="entry name" value="TENA_THI-4"/>
    <property type="match status" value="2"/>
</dbReference>
<dbReference type="STRING" id="1724.GCA_001044175_02490"/>
<evidence type="ECO:0000256" key="3">
    <source>
        <dbReference type="ARBA" id="ARBA00001946"/>
    </source>
</evidence>
<evidence type="ECO:0000256" key="1">
    <source>
        <dbReference type="ARBA" id="ARBA00000151"/>
    </source>
</evidence>
<comment type="similarity">
    <text evidence="20">In the N-terminal section; belongs to the thiamine-phosphate synthase family.</text>
</comment>
<dbReference type="InterPro" id="IPR029056">
    <property type="entry name" value="Ribokinase-like"/>
</dbReference>
<dbReference type="AlphaFoldDB" id="A0A2A9DNP5"/>
<evidence type="ECO:0000256" key="7">
    <source>
        <dbReference type="ARBA" id="ARBA00005165"/>
    </source>
</evidence>
<dbReference type="Gene3D" id="1.20.910.10">
    <property type="entry name" value="Heme oxygenase-like"/>
    <property type="match status" value="1"/>
</dbReference>
<evidence type="ECO:0000256" key="14">
    <source>
        <dbReference type="ARBA" id="ARBA00022840"/>
    </source>
</evidence>
<reference evidence="26 27" key="1">
    <citation type="submission" date="2017-10" db="EMBL/GenBank/DDBJ databases">
        <title>Sequencing the genomes of 1000 actinobacteria strains.</title>
        <authorList>
            <person name="Klenk H.-P."/>
        </authorList>
    </citation>
    <scope>NUCLEOTIDE SEQUENCE [LARGE SCALE GENOMIC DNA]</scope>
    <source>
        <strain evidence="26 27">DSM 20688</strain>
    </source>
</reference>
<dbReference type="CDD" id="cd19365">
    <property type="entry name" value="TenA_C-like"/>
    <property type="match status" value="1"/>
</dbReference>
<keyword evidence="11" id="KW-0808">Transferase</keyword>
<evidence type="ECO:0000256" key="12">
    <source>
        <dbReference type="ARBA" id="ARBA00022741"/>
    </source>
</evidence>
<accession>A0A2A9DNP5</accession>
<dbReference type="NCBIfam" id="TIGR00097">
    <property type="entry name" value="HMP-P_kinase"/>
    <property type="match status" value="1"/>
</dbReference>
<evidence type="ECO:0000256" key="11">
    <source>
        <dbReference type="ARBA" id="ARBA00022679"/>
    </source>
</evidence>
<name>A0A2A9DNP5_9CORY</name>
<comment type="catalytic activity">
    <reaction evidence="19">
        <text>2-[(2R,5Z)-2-carboxy-4-methylthiazol-5(2H)-ylidene]ethyl phosphate + 4-amino-2-methyl-5-(diphosphooxymethyl)pyrimidine + 2 H(+) = thiamine phosphate + CO2 + diphosphate</text>
        <dbReference type="Rhea" id="RHEA:47844"/>
        <dbReference type="ChEBI" id="CHEBI:15378"/>
        <dbReference type="ChEBI" id="CHEBI:16526"/>
        <dbReference type="ChEBI" id="CHEBI:33019"/>
        <dbReference type="ChEBI" id="CHEBI:37575"/>
        <dbReference type="ChEBI" id="CHEBI:57841"/>
        <dbReference type="ChEBI" id="CHEBI:62899"/>
        <dbReference type="EC" id="2.5.1.3"/>
    </reaction>
</comment>
<dbReference type="NCBIfam" id="NF011301">
    <property type="entry name" value="PRK14713.1"/>
    <property type="match status" value="1"/>
</dbReference>
<keyword evidence="15" id="KW-0784">Thiamine biosynthesis</keyword>
<comment type="similarity">
    <text evidence="21">In the central section; belongs to the ThiD family.</text>
</comment>
<comment type="catalytic activity">
    <reaction evidence="2">
        <text>4-amino-2-methyl-5-(phosphooxymethyl)pyrimidine + ATP = 4-amino-2-methyl-5-(diphosphooxymethyl)pyrimidine + ADP</text>
        <dbReference type="Rhea" id="RHEA:19893"/>
        <dbReference type="ChEBI" id="CHEBI:30616"/>
        <dbReference type="ChEBI" id="CHEBI:57841"/>
        <dbReference type="ChEBI" id="CHEBI:58354"/>
        <dbReference type="ChEBI" id="CHEBI:456216"/>
        <dbReference type="EC" id="2.7.4.7"/>
    </reaction>
</comment>
<dbReference type="PANTHER" id="PTHR20858">
    <property type="entry name" value="PHOSPHOMETHYLPYRIMIDINE KINASE"/>
    <property type="match status" value="1"/>
</dbReference>
<evidence type="ECO:0000256" key="16">
    <source>
        <dbReference type="ARBA" id="ARBA00023268"/>
    </source>
</evidence>
<dbReference type="EC" id="2.5.1.3" evidence="9"/>
<organism evidence="26 27">
    <name type="scientific">Corynebacterium renale</name>
    <dbReference type="NCBI Taxonomy" id="1724"/>
    <lineage>
        <taxon>Bacteria</taxon>
        <taxon>Bacillati</taxon>
        <taxon>Actinomycetota</taxon>
        <taxon>Actinomycetes</taxon>
        <taxon>Mycobacteriales</taxon>
        <taxon>Corynebacteriaceae</taxon>
        <taxon>Corynebacterium</taxon>
    </lineage>
</organism>
<dbReference type="SUPFAM" id="SSF53613">
    <property type="entry name" value="Ribokinase-like"/>
    <property type="match status" value="1"/>
</dbReference>
<evidence type="ECO:0000256" key="4">
    <source>
        <dbReference type="ARBA" id="ARBA00003814"/>
    </source>
</evidence>
<comment type="catalytic activity">
    <reaction evidence="1">
        <text>4-amino-5-hydroxymethyl-2-methylpyrimidine + ATP = 4-amino-2-methyl-5-(phosphooxymethyl)pyrimidine + ADP + H(+)</text>
        <dbReference type="Rhea" id="RHEA:23096"/>
        <dbReference type="ChEBI" id="CHEBI:15378"/>
        <dbReference type="ChEBI" id="CHEBI:16892"/>
        <dbReference type="ChEBI" id="CHEBI:30616"/>
        <dbReference type="ChEBI" id="CHEBI:58354"/>
        <dbReference type="ChEBI" id="CHEBI:456216"/>
        <dbReference type="EC" id="2.7.1.49"/>
    </reaction>
</comment>
<dbReference type="PANTHER" id="PTHR20858:SF17">
    <property type="entry name" value="HYDROXYMETHYLPYRIMIDINE_PHOSPHOMETHYLPYRIMIDINE KINASE THI20-RELATED"/>
    <property type="match status" value="1"/>
</dbReference>
<evidence type="ECO:0000256" key="23">
    <source>
        <dbReference type="ARBA" id="ARBA00067202"/>
    </source>
</evidence>
<dbReference type="SUPFAM" id="SSF48613">
    <property type="entry name" value="Heme oxygenase-like"/>
    <property type="match status" value="1"/>
</dbReference>
<dbReference type="InterPro" id="IPR013749">
    <property type="entry name" value="PM/HMP-P_kinase-1"/>
</dbReference>
<gene>
    <name evidence="26" type="ORF">ATK06_0874</name>
</gene>
<comment type="catalytic activity">
    <reaction evidence="17">
        <text>4-methyl-5-(2-phosphooxyethyl)-thiazole + 4-amino-2-methyl-5-(diphosphooxymethyl)pyrimidine + H(+) = thiamine phosphate + diphosphate</text>
        <dbReference type="Rhea" id="RHEA:22328"/>
        <dbReference type="ChEBI" id="CHEBI:15378"/>
        <dbReference type="ChEBI" id="CHEBI:33019"/>
        <dbReference type="ChEBI" id="CHEBI:37575"/>
        <dbReference type="ChEBI" id="CHEBI:57841"/>
        <dbReference type="ChEBI" id="CHEBI:58296"/>
        <dbReference type="EC" id="2.5.1.3"/>
    </reaction>
</comment>
<sequence length="507" mass="54075">MHTYTFVPNSGQNSGSIPRVLSIAGTDPTGGAGIQADIKSITAAGGFAYSVTTALVAQNTTGVQEIHTPPVDFLKAQLHSVADDVAIDAVKIGMLGTTEITQAIAEFIAAIPCPVVLDPVMIASSGDRLLDAHAEAAVLDLAKHADLLTPNLPELAVLVGAEPATTKKDGIAQATKLARQLNAHVLMKGGHFTGEAADNALVSPDGAVTDVPVYRVDTENTHGTGCSLSSAIATRLAAGHTPADAVRWASRWLHEAILHADDLHIGTGHGPVDHSHTARRMVRQASPSTWAPSTSAPTEPILPAAGPYTQQLWERTAGYLTDTLNLPFIQQLGAGTLRTEDFLFYLHQDSLYLGKYAIALTQLGGQWAQDANNAIAAEHEMQATWLKGRQPATMSRVTQGYTDFLLASVFSREAAVGQAAVLPCYWLYYEVGAHLEAQNHPEHPYHNWLATYGGEEFKASVTGAIARVEEAIAASPELFEDALHAFDLASRFEVEFFAQADTAWVVR</sequence>
<comment type="function">
    <text evidence="5">Catalyzes the phosphorylation of hydroxymethylpyrimidine phosphate (HMP-P) to HMP-PP, and of HMP to HMP-P.</text>
</comment>
<dbReference type="GO" id="GO:0004789">
    <property type="term" value="F:thiamine-phosphate diphosphorylase activity"/>
    <property type="evidence" value="ECO:0007669"/>
    <property type="project" value="UniProtKB-EC"/>
</dbReference>
<evidence type="ECO:0000259" key="25">
    <source>
        <dbReference type="Pfam" id="PF08543"/>
    </source>
</evidence>
<evidence type="ECO:0000313" key="27">
    <source>
        <dbReference type="Proteomes" id="UP000221653"/>
    </source>
</evidence>
<evidence type="ECO:0000259" key="24">
    <source>
        <dbReference type="Pfam" id="PF03070"/>
    </source>
</evidence>
<dbReference type="GO" id="GO:0009229">
    <property type="term" value="P:thiamine diphosphate biosynthetic process"/>
    <property type="evidence" value="ECO:0007669"/>
    <property type="project" value="UniProtKB-UniPathway"/>
</dbReference>
<comment type="similarity">
    <text evidence="22">In the C-terminal section; belongs to the thiaminase-2 family.</text>
</comment>
<dbReference type="EMBL" id="PDJF01000001">
    <property type="protein sequence ID" value="PFG27795.1"/>
    <property type="molecule type" value="Genomic_DNA"/>
</dbReference>
<dbReference type="Gene3D" id="3.40.1190.20">
    <property type="match status" value="1"/>
</dbReference>
<evidence type="ECO:0000313" key="26">
    <source>
        <dbReference type="EMBL" id="PFG27795.1"/>
    </source>
</evidence>
<evidence type="ECO:0000256" key="20">
    <source>
        <dbReference type="ARBA" id="ARBA00061283"/>
    </source>
</evidence>
<evidence type="ECO:0000256" key="17">
    <source>
        <dbReference type="ARBA" id="ARBA00047334"/>
    </source>
</evidence>
<dbReference type="InterPro" id="IPR004305">
    <property type="entry name" value="Thiaminase-2/PQQC"/>
</dbReference>
<dbReference type="Proteomes" id="UP000221653">
    <property type="component" value="Unassembled WGS sequence"/>
</dbReference>
<feature type="domain" description="Pyridoxamine kinase/Phosphomethylpyrimidine kinase" evidence="25">
    <location>
        <begin position="27"/>
        <end position="273"/>
    </location>
</feature>
<comment type="catalytic activity">
    <reaction evidence="18">
        <text>2-(2-carboxy-4-methylthiazol-5-yl)ethyl phosphate + 4-amino-2-methyl-5-(diphosphooxymethyl)pyrimidine + 2 H(+) = thiamine phosphate + CO2 + diphosphate</text>
        <dbReference type="Rhea" id="RHEA:47848"/>
        <dbReference type="ChEBI" id="CHEBI:15378"/>
        <dbReference type="ChEBI" id="CHEBI:16526"/>
        <dbReference type="ChEBI" id="CHEBI:33019"/>
        <dbReference type="ChEBI" id="CHEBI:37575"/>
        <dbReference type="ChEBI" id="CHEBI:57841"/>
        <dbReference type="ChEBI" id="CHEBI:62890"/>
        <dbReference type="EC" id="2.5.1.3"/>
    </reaction>
</comment>
<comment type="pathway">
    <text evidence="7">Cofactor biosynthesis; thiamine diphosphate biosynthesis; thiamine phosphate from 4-amino-2-methyl-5-diphosphomethylpyrimidine and 4-methyl-5-(2-phosphoethyl)-thiazole: step 1/1.</text>
</comment>
<comment type="pathway">
    <text evidence="6">Cofactor biosynthesis; thiamine diphosphate biosynthesis; 4-amino-2-methyl-5-diphosphomethylpyrimidine from 5-amino-1-(5-phospho-D-ribosyl)imidazole: step 3/3.</text>
</comment>
<dbReference type="InterPro" id="IPR004399">
    <property type="entry name" value="HMP/HMP-P_kinase_dom"/>
</dbReference>
<dbReference type="GO" id="GO:0008902">
    <property type="term" value="F:hydroxymethylpyrimidine kinase activity"/>
    <property type="evidence" value="ECO:0007669"/>
    <property type="project" value="UniProtKB-EC"/>
</dbReference>
<dbReference type="GO" id="GO:0009228">
    <property type="term" value="P:thiamine biosynthetic process"/>
    <property type="evidence" value="ECO:0007669"/>
    <property type="project" value="UniProtKB-KW"/>
</dbReference>
<dbReference type="GO" id="GO:0008972">
    <property type="term" value="F:phosphomethylpyrimidine kinase activity"/>
    <property type="evidence" value="ECO:0007669"/>
    <property type="project" value="UniProtKB-EC"/>
</dbReference>
<keyword evidence="14" id="KW-0067">ATP-binding</keyword>
<evidence type="ECO:0000256" key="8">
    <source>
        <dbReference type="ARBA" id="ARBA00012135"/>
    </source>
</evidence>
<comment type="cofactor">
    <cofactor evidence="3">
        <name>Mg(2+)</name>
        <dbReference type="ChEBI" id="CHEBI:18420"/>
    </cofactor>
</comment>
<dbReference type="EC" id="2.7.4.7" evidence="10"/>
<evidence type="ECO:0000256" key="13">
    <source>
        <dbReference type="ARBA" id="ARBA00022777"/>
    </source>
</evidence>
<comment type="function">
    <text evidence="4">Condenses 4-methyl-5-(beta-hydroxyethyl)thiazole monophosphate (THZ-P) and 2-methyl-4-amino-5-hydroxymethyl pyrimidine pyrophosphate (HMP-PP) to form thiamine monophosphate (TMP).</text>
</comment>
<keyword evidence="16" id="KW-0511">Multifunctional enzyme</keyword>
<keyword evidence="27" id="KW-1185">Reference proteome</keyword>
<dbReference type="RefSeq" id="WP_169916245.1">
    <property type="nucleotide sequence ID" value="NZ_LS483464.1"/>
</dbReference>
<evidence type="ECO:0000256" key="18">
    <source>
        <dbReference type="ARBA" id="ARBA00047851"/>
    </source>
</evidence>
<evidence type="ECO:0000256" key="2">
    <source>
        <dbReference type="ARBA" id="ARBA00000565"/>
    </source>
</evidence>
<dbReference type="GO" id="GO:0005829">
    <property type="term" value="C:cytosol"/>
    <property type="evidence" value="ECO:0007669"/>
    <property type="project" value="TreeGrafter"/>
</dbReference>
<proteinExistence type="inferred from homology"/>
<evidence type="ECO:0000256" key="6">
    <source>
        <dbReference type="ARBA" id="ARBA00004769"/>
    </source>
</evidence>
<evidence type="ECO:0000256" key="21">
    <source>
        <dbReference type="ARBA" id="ARBA00061288"/>
    </source>
</evidence>
<feature type="domain" description="Thiaminase-2/PQQC" evidence="24">
    <location>
        <begin position="327"/>
        <end position="366"/>
    </location>
</feature>
<evidence type="ECO:0000256" key="9">
    <source>
        <dbReference type="ARBA" id="ARBA00012830"/>
    </source>
</evidence>
<dbReference type="CDD" id="cd01169">
    <property type="entry name" value="HMPP_kinase"/>
    <property type="match status" value="1"/>
</dbReference>
<dbReference type="InterPro" id="IPR016084">
    <property type="entry name" value="Haem_Oase-like_multi-hlx"/>
</dbReference>
<dbReference type="GO" id="GO:0005524">
    <property type="term" value="F:ATP binding"/>
    <property type="evidence" value="ECO:0007669"/>
    <property type="project" value="UniProtKB-KW"/>
</dbReference>
<feature type="domain" description="Thiaminase-2/PQQC" evidence="24">
    <location>
        <begin position="396"/>
        <end position="499"/>
    </location>
</feature>
<comment type="caution">
    <text evidence="26">The sequence shown here is derived from an EMBL/GenBank/DDBJ whole genome shotgun (WGS) entry which is preliminary data.</text>
</comment>
<evidence type="ECO:0000256" key="19">
    <source>
        <dbReference type="ARBA" id="ARBA00047883"/>
    </source>
</evidence>
<dbReference type="FunFam" id="3.40.1190.20:FF:000003">
    <property type="entry name" value="Phosphomethylpyrimidine kinase ThiD"/>
    <property type="match status" value="1"/>
</dbReference>
<dbReference type="Pfam" id="PF08543">
    <property type="entry name" value="Phos_pyr_kin"/>
    <property type="match status" value="1"/>
</dbReference>
<evidence type="ECO:0000256" key="22">
    <source>
        <dbReference type="ARBA" id="ARBA00061559"/>
    </source>
</evidence>
<evidence type="ECO:0000256" key="5">
    <source>
        <dbReference type="ARBA" id="ARBA00003848"/>
    </source>
</evidence>
<keyword evidence="12" id="KW-0547">Nucleotide-binding</keyword>
<dbReference type="EC" id="2.7.1.49" evidence="8"/>
<protein>
    <recommendedName>
        <fullName evidence="23">Thiamine biosynthesis multifunctional protein ThiED</fullName>
        <ecNumber evidence="9">2.5.1.3</ecNumber>
        <ecNumber evidence="8">2.7.1.49</ecNumber>
        <ecNumber evidence="10">2.7.4.7</ecNumber>
    </recommendedName>
</protein>
<evidence type="ECO:0000256" key="10">
    <source>
        <dbReference type="ARBA" id="ARBA00012963"/>
    </source>
</evidence>
<dbReference type="UniPathway" id="UPA00060">
    <property type="reaction ID" value="UER00138"/>
</dbReference>